<evidence type="ECO:0000313" key="2">
    <source>
        <dbReference type="EMBL" id="TCS83988.1"/>
    </source>
</evidence>
<keyword evidence="3" id="KW-1185">Reference proteome</keyword>
<evidence type="ECO:0008006" key="4">
    <source>
        <dbReference type="Google" id="ProtNLM"/>
    </source>
</evidence>
<keyword evidence="1" id="KW-0472">Membrane</keyword>
<proteinExistence type="predicted"/>
<organism evidence="2 3">
    <name type="scientific">Tepidibacillus fermentans</name>
    <dbReference type="NCBI Taxonomy" id="1281767"/>
    <lineage>
        <taxon>Bacteria</taxon>
        <taxon>Bacillati</taxon>
        <taxon>Bacillota</taxon>
        <taxon>Bacilli</taxon>
        <taxon>Bacillales</taxon>
        <taxon>Bacillaceae</taxon>
        <taxon>Tepidibacillus</taxon>
    </lineage>
</organism>
<evidence type="ECO:0000256" key="1">
    <source>
        <dbReference type="SAM" id="Phobius"/>
    </source>
</evidence>
<name>A0A4R3KM33_9BACI</name>
<gene>
    <name evidence="2" type="ORF">EDD72_10226</name>
</gene>
<dbReference type="Proteomes" id="UP000295788">
    <property type="component" value="Unassembled WGS sequence"/>
</dbReference>
<evidence type="ECO:0000313" key="3">
    <source>
        <dbReference type="Proteomes" id="UP000295788"/>
    </source>
</evidence>
<reference evidence="2 3" key="1">
    <citation type="submission" date="2019-03" db="EMBL/GenBank/DDBJ databases">
        <title>Genomic Encyclopedia of Type Strains, Phase IV (KMG-IV): sequencing the most valuable type-strain genomes for metagenomic binning, comparative biology and taxonomic classification.</title>
        <authorList>
            <person name="Goeker M."/>
        </authorList>
    </citation>
    <scope>NUCLEOTIDE SEQUENCE [LARGE SCALE GENOMIC DNA]</scope>
    <source>
        <strain evidence="2 3">DSM 23802</strain>
    </source>
</reference>
<protein>
    <recommendedName>
        <fullName evidence="4">Competence protein ComGF</fullName>
    </recommendedName>
</protein>
<comment type="caution">
    <text evidence="2">The sequence shown here is derived from an EMBL/GenBank/DDBJ whole genome shotgun (WGS) entry which is preliminary data.</text>
</comment>
<sequence>MNPKGFSYVEFMIMISFFTFLVSYLLNFLIVTQKEKEEQRIQFVLQHSYHMGYNYLKSSVLPASRFFGSEQTLYIESKSKLEVFRFDGVKVIREVKKGEGALNGTVIVFEYVDSIRFEILPNGEGIHLSGRLKLDDRVFPFDDFILKRVQT</sequence>
<accession>A0A4R3KM33</accession>
<keyword evidence="1" id="KW-1133">Transmembrane helix</keyword>
<dbReference type="EMBL" id="SMAB01000002">
    <property type="protein sequence ID" value="TCS83988.1"/>
    <property type="molecule type" value="Genomic_DNA"/>
</dbReference>
<keyword evidence="1" id="KW-0812">Transmembrane</keyword>
<feature type="transmembrane region" description="Helical" evidence="1">
    <location>
        <begin position="6"/>
        <end position="30"/>
    </location>
</feature>
<dbReference type="AlphaFoldDB" id="A0A4R3KM33"/>